<dbReference type="InterPro" id="IPR006175">
    <property type="entry name" value="YjgF/YER057c/UK114"/>
</dbReference>
<dbReference type="Pfam" id="PF01042">
    <property type="entry name" value="Ribonuc_L-PSP"/>
    <property type="match status" value="1"/>
</dbReference>
<dbReference type="PANTHER" id="PTHR11803:SF39">
    <property type="entry name" value="2-IMINOBUTANOATE_2-IMINOPROPANOATE DEAMINASE"/>
    <property type="match status" value="1"/>
</dbReference>
<organism evidence="1 2">
    <name type="scientific">Kineococcus halophytocola</name>
    <dbReference type="NCBI Taxonomy" id="3234027"/>
    <lineage>
        <taxon>Bacteria</taxon>
        <taxon>Bacillati</taxon>
        <taxon>Actinomycetota</taxon>
        <taxon>Actinomycetes</taxon>
        <taxon>Kineosporiales</taxon>
        <taxon>Kineosporiaceae</taxon>
        <taxon>Kineococcus</taxon>
    </lineage>
</organism>
<keyword evidence="2" id="KW-1185">Reference proteome</keyword>
<accession>A0ABV4H0Q3</accession>
<reference evidence="1 2" key="1">
    <citation type="submission" date="2024-07" db="EMBL/GenBank/DDBJ databases">
        <authorList>
            <person name="Thanompreechachai J."/>
            <person name="Duangmal K."/>
        </authorList>
    </citation>
    <scope>NUCLEOTIDE SEQUENCE [LARGE SCALE GENOMIC DNA]</scope>
    <source>
        <strain evidence="1 2">LSe6-4</strain>
    </source>
</reference>
<dbReference type="EMBL" id="JBGFTU010000010">
    <property type="protein sequence ID" value="MEZ0165152.1"/>
    <property type="molecule type" value="Genomic_DNA"/>
</dbReference>
<sequence length="137" mass="14622">MTVGPPEGRRAVDVDGFGHKNPLPAASRLGPLLVSSMVIGYDPGTTDVPPEPSAQVANLFHHVAAVLHAGGAGWEHVVRMTFYLPDLAQRTAVNEVWTATFPDAATRPARIAHEVAHPLGIRCEFIAYAPPPEETPC</sequence>
<evidence type="ECO:0000313" key="1">
    <source>
        <dbReference type="EMBL" id="MEZ0165152.1"/>
    </source>
</evidence>
<dbReference type="RefSeq" id="WP_370441378.1">
    <property type="nucleotide sequence ID" value="NZ_JBGFTU010000010.1"/>
</dbReference>
<proteinExistence type="predicted"/>
<dbReference type="InterPro" id="IPR035959">
    <property type="entry name" value="RutC-like_sf"/>
</dbReference>
<dbReference type="Proteomes" id="UP001565927">
    <property type="component" value="Unassembled WGS sequence"/>
</dbReference>
<dbReference type="EC" id="3.5.-.-" evidence="1"/>
<gene>
    <name evidence="1" type="ORF">AB2L27_10300</name>
</gene>
<evidence type="ECO:0000313" key="2">
    <source>
        <dbReference type="Proteomes" id="UP001565927"/>
    </source>
</evidence>
<dbReference type="CDD" id="cd00448">
    <property type="entry name" value="YjgF_YER057c_UK114_family"/>
    <property type="match status" value="1"/>
</dbReference>
<dbReference type="GO" id="GO:0016787">
    <property type="term" value="F:hydrolase activity"/>
    <property type="evidence" value="ECO:0007669"/>
    <property type="project" value="UniProtKB-KW"/>
</dbReference>
<name>A0ABV4H0Q3_9ACTN</name>
<dbReference type="Gene3D" id="3.30.1330.40">
    <property type="entry name" value="RutC-like"/>
    <property type="match status" value="1"/>
</dbReference>
<dbReference type="PANTHER" id="PTHR11803">
    <property type="entry name" value="2-IMINOBUTANOATE/2-IMINOPROPANOATE DEAMINASE RIDA"/>
    <property type="match status" value="1"/>
</dbReference>
<protein>
    <submittedName>
        <fullName evidence="1">RidA family protein</fullName>
        <ecNumber evidence="1">3.5.-.-</ecNumber>
    </submittedName>
</protein>
<keyword evidence="1" id="KW-0378">Hydrolase</keyword>
<dbReference type="SUPFAM" id="SSF55298">
    <property type="entry name" value="YjgF-like"/>
    <property type="match status" value="1"/>
</dbReference>
<comment type="caution">
    <text evidence="1">The sequence shown here is derived from an EMBL/GenBank/DDBJ whole genome shotgun (WGS) entry which is preliminary data.</text>
</comment>